<dbReference type="UniPathway" id="UPA00034">
    <property type="reaction ID" value="UER00017"/>
</dbReference>
<evidence type="ECO:0000256" key="2">
    <source>
        <dbReference type="ARBA" id="ARBA00005120"/>
    </source>
</evidence>
<dbReference type="EMBL" id="LGIA01000212">
    <property type="protein sequence ID" value="KOH42774.1"/>
    <property type="molecule type" value="Genomic_DNA"/>
</dbReference>
<feature type="site" description="Part of a proton relay during catalysis" evidence="12">
    <location>
        <position position="47"/>
    </location>
</feature>
<dbReference type="CDD" id="cd00950">
    <property type="entry name" value="DHDPS"/>
    <property type="match status" value="1"/>
</dbReference>
<gene>
    <name evidence="12" type="primary">dapA</name>
    <name evidence="16" type="ORF">NC99_44170</name>
</gene>
<evidence type="ECO:0000256" key="15">
    <source>
        <dbReference type="PIRSR" id="PIRSR001365-2"/>
    </source>
</evidence>
<dbReference type="InterPro" id="IPR002220">
    <property type="entry name" value="DapA-like"/>
</dbReference>
<evidence type="ECO:0000256" key="14">
    <source>
        <dbReference type="PIRSR" id="PIRSR001365-1"/>
    </source>
</evidence>
<keyword evidence="17" id="KW-1185">Reference proteome</keyword>
<evidence type="ECO:0000256" key="8">
    <source>
        <dbReference type="ARBA" id="ARBA00023154"/>
    </source>
</evidence>
<comment type="caution">
    <text evidence="16">The sequence shown here is derived from an EMBL/GenBank/DDBJ whole genome shotgun (WGS) entry which is preliminary data.</text>
</comment>
<dbReference type="HAMAP" id="MF_00418">
    <property type="entry name" value="DapA"/>
    <property type="match status" value="1"/>
</dbReference>
<dbReference type="SMART" id="SM01130">
    <property type="entry name" value="DHDPS"/>
    <property type="match status" value="1"/>
</dbReference>
<comment type="subunit">
    <text evidence="12">Homotetramer; dimer of dimers.</text>
</comment>
<evidence type="ECO:0000256" key="7">
    <source>
        <dbReference type="ARBA" id="ARBA00022915"/>
    </source>
</evidence>
<dbReference type="GO" id="GO:0019877">
    <property type="term" value="P:diaminopimelate biosynthetic process"/>
    <property type="evidence" value="ECO:0007669"/>
    <property type="project" value="UniProtKB-UniRule"/>
</dbReference>
<comment type="function">
    <text evidence="1 12">Catalyzes the condensation of (S)-aspartate-beta-semialdehyde [(S)-ASA] and pyruvate to 4-hydroxy-tetrahydrodipicolinate (HTPA).</text>
</comment>
<dbReference type="PANTHER" id="PTHR12128">
    <property type="entry name" value="DIHYDRODIPICOLINATE SYNTHASE"/>
    <property type="match status" value="1"/>
</dbReference>
<evidence type="ECO:0000256" key="5">
    <source>
        <dbReference type="ARBA" id="ARBA00022490"/>
    </source>
</evidence>
<dbReference type="AlphaFoldDB" id="A0A0L8V2Z4"/>
<dbReference type="SUPFAM" id="SSF51569">
    <property type="entry name" value="Aldolase"/>
    <property type="match status" value="1"/>
</dbReference>
<dbReference type="Pfam" id="PF00701">
    <property type="entry name" value="DHDPS"/>
    <property type="match status" value="1"/>
</dbReference>
<comment type="similarity">
    <text evidence="3 12 13">Belongs to the DapA family.</text>
</comment>
<organism evidence="16 17">
    <name type="scientific">Sunxiuqinia dokdonensis</name>
    <dbReference type="NCBI Taxonomy" id="1409788"/>
    <lineage>
        <taxon>Bacteria</taxon>
        <taxon>Pseudomonadati</taxon>
        <taxon>Bacteroidota</taxon>
        <taxon>Bacteroidia</taxon>
        <taxon>Marinilabiliales</taxon>
        <taxon>Prolixibacteraceae</taxon>
        <taxon>Sunxiuqinia</taxon>
    </lineage>
</organism>
<comment type="caution">
    <text evidence="12">Was originally thought to be a dihydrodipicolinate synthase (DHDPS), catalyzing the condensation of (S)-aspartate-beta-semialdehyde [(S)-ASA] and pyruvate to dihydrodipicolinate (DHDP). However, it was shown in E.coli that the product of the enzymatic reaction is not dihydrodipicolinate but in fact (4S)-4-hydroxy-2,3,4,5-tetrahydro-(2S)-dipicolinic acid (HTPA), and that the consecutive dehydration reaction leading to DHDP is not spontaneous but catalyzed by DapB.</text>
</comment>
<feature type="active site" description="Proton donor/acceptor" evidence="12 14">
    <location>
        <position position="136"/>
    </location>
</feature>
<evidence type="ECO:0000256" key="4">
    <source>
        <dbReference type="ARBA" id="ARBA00012086"/>
    </source>
</evidence>
<evidence type="ECO:0000256" key="6">
    <source>
        <dbReference type="ARBA" id="ARBA00022605"/>
    </source>
</evidence>
<evidence type="ECO:0000313" key="17">
    <source>
        <dbReference type="Proteomes" id="UP000036958"/>
    </source>
</evidence>
<comment type="subcellular location">
    <subcellularLocation>
        <location evidence="12">Cytoplasm</location>
    </subcellularLocation>
</comment>
<reference evidence="17" key="1">
    <citation type="submission" date="2015-07" db="EMBL/GenBank/DDBJ databases">
        <title>Genome sequencing of Sunxiuqinia dokdonensis strain SK.</title>
        <authorList>
            <person name="Ahn S."/>
            <person name="Kim B.-C."/>
        </authorList>
    </citation>
    <scope>NUCLEOTIDE SEQUENCE [LARGE SCALE GENOMIC DNA]</scope>
    <source>
        <strain evidence="17">SK</strain>
    </source>
</reference>
<evidence type="ECO:0000256" key="11">
    <source>
        <dbReference type="ARBA" id="ARBA00047836"/>
    </source>
</evidence>
<evidence type="ECO:0000256" key="9">
    <source>
        <dbReference type="ARBA" id="ARBA00023239"/>
    </source>
</evidence>
<evidence type="ECO:0000256" key="3">
    <source>
        <dbReference type="ARBA" id="ARBA00007592"/>
    </source>
</evidence>
<keyword evidence="5 12" id="KW-0963">Cytoplasm</keyword>
<dbReference type="Gene3D" id="3.20.20.70">
    <property type="entry name" value="Aldolase class I"/>
    <property type="match status" value="1"/>
</dbReference>
<feature type="active site" description="Schiff-base intermediate with substrate" evidence="12 14">
    <location>
        <position position="165"/>
    </location>
</feature>
<evidence type="ECO:0000256" key="10">
    <source>
        <dbReference type="ARBA" id="ARBA00023270"/>
    </source>
</evidence>
<protein>
    <recommendedName>
        <fullName evidence="4 12">4-hydroxy-tetrahydrodipicolinate synthase</fullName>
        <shortName evidence="12">HTPA synthase</shortName>
        <ecNumber evidence="4 12">4.3.3.7</ecNumber>
    </recommendedName>
</protein>
<dbReference type="GO" id="GO:0009089">
    <property type="term" value="P:lysine biosynthetic process via diaminopimelate"/>
    <property type="evidence" value="ECO:0007669"/>
    <property type="project" value="UniProtKB-UniRule"/>
</dbReference>
<keyword evidence="10 12" id="KW-0704">Schiff base</keyword>
<dbReference type="OrthoDB" id="9782828at2"/>
<name>A0A0L8V2Z4_9BACT</name>
<keyword evidence="6 12" id="KW-0028">Amino-acid biosynthesis</keyword>
<dbReference type="STRING" id="1409788.NC99_44170"/>
<evidence type="ECO:0000313" key="16">
    <source>
        <dbReference type="EMBL" id="KOH42774.1"/>
    </source>
</evidence>
<dbReference type="EC" id="4.3.3.7" evidence="4 12"/>
<comment type="catalytic activity">
    <reaction evidence="11 12">
        <text>L-aspartate 4-semialdehyde + pyruvate = (2S,4S)-4-hydroxy-2,3,4,5-tetrahydrodipicolinate + H2O + H(+)</text>
        <dbReference type="Rhea" id="RHEA:34171"/>
        <dbReference type="ChEBI" id="CHEBI:15361"/>
        <dbReference type="ChEBI" id="CHEBI:15377"/>
        <dbReference type="ChEBI" id="CHEBI:15378"/>
        <dbReference type="ChEBI" id="CHEBI:67139"/>
        <dbReference type="ChEBI" id="CHEBI:537519"/>
        <dbReference type="EC" id="4.3.3.7"/>
    </reaction>
</comment>
<accession>A0A0L8V2Z4</accession>
<keyword evidence="7 12" id="KW-0220">Diaminopimelate biosynthesis</keyword>
<evidence type="ECO:0000256" key="12">
    <source>
        <dbReference type="HAMAP-Rule" id="MF_00418"/>
    </source>
</evidence>
<dbReference type="Proteomes" id="UP000036958">
    <property type="component" value="Unassembled WGS sequence"/>
</dbReference>
<dbReference type="GO" id="GO:0005829">
    <property type="term" value="C:cytosol"/>
    <property type="evidence" value="ECO:0007669"/>
    <property type="project" value="TreeGrafter"/>
</dbReference>
<dbReference type="PRINTS" id="PR00146">
    <property type="entry name" value="DHPICSNTHASE"/>
</dbReference>
<evidence type="ECO:0000256" key="1">
    <source>
        <dbReference type="ARBA" id="ARBA00003294"/>
    </source>
</evidence>
<dbReference type="PATRIC" id="fig|1409788.3.peg.4511"/>
<dbReference type="GO" id="GO:0008840">
    <property type="term" value="F:4-hydroxy-tetrahydrodipicolinate synthase activity"/>
    <property type="evidence" value="ECO:0007669"/>
    <property type="project" value="UniProtKB-UniRule"/>
</dbReference>
<dbReference type="NCBIfam" id="TIGR00674">
    <property type="entry name" value="dapA"/>
    <property type="match status" value="1"/>
</dbReference>
<dbReference type="PANTHER" id="PTHR12128:SF66">
    <property type="entry name" value="4-HYDROXY-2-OXOGLUTARATE ALDOLASE, MITOCHONDRIAL"/>
    <property type="match status" value="1"/>
</dbReference>
<dbReference type="PIRSF" id="PIRSF001365">
    <property type="entry name" value="DHDPS"/>
    <property type="match status" value="1"/>
</dbReference>
<comment type="pathway">
    <text evidence="2 12">Amino-acid biosynthesis; L-lysine biosynthesis via DAP pathway; (S)-tetrahydrodipicolinate from L-aspartate: step 3/4.</text>
</comment>
<keyword evidence="9 12" id="KW-0456">Lyase</keyword>
<feature type="site" description="Part of a proton relay during catalysis" evidence="12">
    <location>
        <position position="110"/>
    </location>
</feature>
<feature type="binding site" evidence="12 15">
    <location>
        <position position="48"/>
    </location>
    <ligand>
        <name>pyruvate</name>
        <dbReference type="ChEBI" id="CHEBI:15361"/>
    </ligand>
</feature>
<dbReference type="RefSeq" id="WP_053188382.1">
    <property type="nucleotide sequence ID" value="NZ_LGIA01000212.1"/>
</dbReference>
<sequence>MTHPFKGAGVALVTPFKEDSSIDFNALENLVEDQISNGMDYLVALGTTAETPTLSVEEQKEVVACIKAKNDKRVPLVLGMGGNDPYKIMQTIQATDFTDIDGILSVTPYYNKPSQKGLIEHYKLVCNTSPVPVILYNVPSRTGINMDGATSVEIAKTCPNAIAIKEASGISSQVSRMVKHGPEGFGVISGDDVLALPIIAVGGIGVISVVANVLPGKLSQLIHLANDGQFAEARELHLQMIDFFKLLFREGNPGGVKAAMEINGKLKNIVRLPICPISKKLYGKIEAELKTLL</sequence>
<feature type="binding site" evidence="12 15">
    <location>
        <position position="207"/>
    </location>
    <ligand>
        <name>pyruvate</name>
        <dbReference type="ChEBI" id="CHEBI:15361"/>
    </ligand>
</feature>
<dbReference type="InterPro" id="IPR013785">
    <property type="entry name" value="Aldolase_TIM"/>
</dbReference>
<dbReference type="InterPro" id="IPR005263">
    <property type="entry name" value="DapA"/>
</dbReference>
<evidence type="ECO:0000256" key="13">
    <source>
        <dbReference type="PIRNR" id="PIRNR001365"/>
    </source>
</evidence>
<keyword evidence="8 12" id="KW-0457">Lysine biosynthesis</keyword>
<proteinExistence type="inferred from homology"/>